<dbReference type="SUPFAM" id="SSF81383">
    <property type="entry name" value="F-box domain"/>
    <property type="match status" value="1"/>
</dbReference>
<name>A0ABD1VL33_9LAMI</name>
<comment type="caution">
    <text evidence="2">The sequence shown here is derived from an EMBL/GenBank/DDBJ whole genome shotgun (WGS) entry which is preliminary data.</text>
</comment>
<dbReference type="EMBL" id="JBFOLJ010000005">
    <property type="protein sequence ID" value="KAL2538064.1"/>
    <property type="molecule type" value="Genomic_DNA"/>
</dbReference>
<organism evidence="2 3">
    <name type="scientific">Forsythia ovata</name>
    <dbReference type="NCBI Taxonomy" id="205694"/>
    <lineage>
        <taxon>Eukaryota</taxon>
        <taxon>Viridiplantae</taxon>
        <taxon>Streptophyta</taxon>
        <taxon>Embryophyta</taxon>
        <taxon>Tracheophyta</taxon>
        <taxon>Spermatophyta</taxon>
        <taxon>Magnoliopsida</taxon>
        <taxon>eudicotyledons</taxon>
        <taxon>Gunneridae</taxon>
        <taxon>Pentapetalae</taxon>
        <taxon>asterids</taxon>
        <taxon>lamiids</taxon>
        <taxon>Lamiales</taxon>
        <taxon>Oleaceae</taxon>
        <taxon>Forsythieae</taxon>
        <taxon>Forsythia</taxon>
    </lineage>
</organism>
<gene>
    <name evidence="2" type="ORF">Fot_19455</name>
</gene>
<dbReference type="Pfam" id="PF00646">
    <property type="entry name" value="F-box"/>
    <property type="match status" value="1"/>
</dbReference>
<accession>A0ABD1VL33</accession>
<dbReference type="InterPro" id="IPR001810">
    <property type="entry name" value="F-box_dom"/>
</dbReference>
<reference evidence="3" key="1">
    <citation type="submission" date="2024-07" db="EMBL/GenBank/DDBJ databases">
        <title>Two chromosome-level genome assemblies of Korean endemic species Abeliophyllum distichum and Forsythia ovata (Oleaceae).</title>
        <authorList>
            <person name="Jang H."/>
        </authorList>
    </citation>
    <scope>NUCLEOTIDE SEQUENCE [LARGE SCALE GENOMIC DNA]</scope>
</reference>
<evidence type="ECO:0000259" key="1">
    <source>
        <dbReference type="Pfam" id="PF00646"/>
    </source>
</evidence>
<dbReference type="Gene3D" id="1.20.1280.50">
    <property type="match status" value="1"/>
</dbReference>
<dbReference type="AlphaFoldDB" id="A0ABD1VL33"/>
<dbReference type="Proteomes" id="UP001604277">
    <property type="component" value="Unassembled WGS sequence"/>
</dbReference>
<keyword evidence="3" id="KW-1185">Reference proteome</keyword>
<evidence type="ECO:0000313" key="2">
    <source>
        <dbReference type="EMBL" id="KAL2538064.1"/>
    </source>
</evidence>
<protein>
    <submittedName>
        <fullName evidence="2">F-box/WD-40 repeat-containing protein-like</fullName>
    </submittedName>
</protein>
<dbReference type="InterPro" id="IPR036047">
    <property type="entry name" value="F-box-like_dom_sf"/>
</dbReference>
<proteinExistence type="predicted"/>
<sequence>MELSISIATIKTPENETFNNIKNLNFESENSKSTSNLNVKTKFSVNESIPNYSRSITDLHPALIFEILNCFDPKELGFVSCVNTYLYRLASEHQVWKSFTVRGGAM</sequence>
<feature type="domain" description="F-box" evidence="1">
    <location>
        <begin position="56"/>
        <end position="97"/>
    </location>
</feature>
<evidence type="ECO:0000313" key="3">
    <source>
        <dbReference type="Proteomes" id="UP001604277"/>
    </source>
</evidence>